<accession>A0A7J6N159</accession>
<protein>
    <submittedName>
        <fullName evidence="1">Uncharacterized protein</fullName>
    </submittedName>
</protein>
<dbReference type="EMBL" id="JABANP010000986">
    <property type="protein sequence ID" value="KAF4677354.1"/>
    <property type="molecule type" value="Genomic_DNA"/>
</dbReference>
<sequence length="312" mass="34026">MAYMDDYFAVECVHSASDAQQFFSFLNELIGAEIKHEKDVPPSAALVLLGLQIDLSTNDFTVTVTPDRRLKLREHLLRIQSDHDRIDSKLTGKLSFCCEALYGRSGRGPVRLLIRKAAGLPVADDLVSQAISLLVDIFASPPPCAYPLADLNTRLQPYICYADAATSTGKIAVYGPPQLGLSALYSTVPTGLHDNINILEFLALALAITTFHNKVPQQPLIVFSDSKVAELALLRGSSSSGLLCLAIHRFWLELARLPSFVFFVAHVKSECNPADALSRNNFDVIWLNDAVLLPASLPQWCSDPAFGVSGSL</sequence>
<evidence type="ECO:0000313" key="2">
    <source>
        <dbReference type="Proteomes" id="UP000541610"/>
    </source>
</evidence>
<evidence type="ECO:0000313" key="1">
    <source>
        <dbReference type="EMBL" id="KAF4677354.1"/>
    </source>
</evidence>
<reference evidence="1 2" key="1">
    <citation type="submission" date="2020-04" db="EMBL/GenBank/DDBJ databases">
        <title>Perkinsus olseni comparative genomics.</title>
        <authorList>
            <person name="Bogema D.R."/>
        </authorList>
    </citation>
    <scope>NUCLEOTIDE SEQUENCE [LARGE SCALE GENOMIC DNA]</scope>
    <source>
        <strain evidence="1">00978-12</strain>
    </source>
</reference>
<dbReference type="InterPro" id="IPR052055">
    <property type="entry name" value="Hepadnavirus_pol/RT"/>
</dbReference>
<name>A0A7J6N159_PEROL</name>
<organism evidence="1 2">
    <name type="scientific">Perkinsus olseni</name>
    <name type="common">Perkinsus atlanticus</name>
    <dbReference type="NCBI Taxonomy" id="32597"/>
    <lineage>
        <taxon>Eukaryota</taxon>
        <taxon>Sar</taxon>
        <taxon>Alveolata</taxon>
        <taxon>Perkinsozoa</taxon>
        <taxon>Perkinsea</taxon>
        <taxon>Perkinsida</taxon>
        <taxon>Perkinsidae</taxon>
        <taxon>Perkinsus</taxon>
    </lineage>
</organism>
<dbReference type="PANTHER" id="PTHR33050">
    <property type="entry name" value="REVERSE TRANSCRIPTASE DOMAIN-CONTAINING PROTEIN"/>
    <property type="match status" value="1"/>
</dbReference>
<proteinExistence type="predicted"/>
<dbReference type="OrthoDB" id="434521at2759"/>
<dbReference type="AlphaFoldDB" id="A0A7J6N159"/>
<gene>
    <name evidence="1" type="ORF">FOZ60_017361</name>
</gene>
<comment type="caution">
    <text evidence="1">The sequence shown here is derived from an EMBL/GenBank/DDBJ whole genome shotgun (WGS) entry which is preliminary data.</text>
</comment>
<dbReference type="PANTHER" id="PTHR33050:SF7">
    <property type="entry name" value="RIBONUCLEASE H"/>
    <property type="match status" value="1"/>
</dbReference>
<dbReference type="Proteomes" id="UP000541610">
    <property type="component" value="Unassembled WGS sequence"/>
</dbReference>